<proteinExistence type="predicted"/>
<dbReference type="Pfam" id="PF02086">
    <property type="entry name" value="MethyltransfD12"/>
    <property type="match status" value="1"/>
</dbReference>
<dbReference type="RefSeq" id="WP_322458169.1">
    <property type="nucleotide sequence ID" value="NZ_CP141059.1"/>
</dbReference>
<sequence length="353" mass="39034">MIKYLGSKRTLVPVLGELAVAAGARTALDLFTGTTRVAQELKRRGIEVTASDLATYSAVLSDCYVATDATAVDERELDTALARLDALPGAPGYFTETFCERSRFFQPGNGARVDAIRDAIERDHPPGDPLRPILLTSLMLAADRVDSTTGVQMAYLKQWAPRSHRDLRLERPALLPGRGTTIHGDASRVVDEVGPVDLAYVDPPYNQHRYFTNYHIWETLIRWDAPEFYGVACKRVDSRDDHTRSVFNSRRTMPAALGDLLGRVRADVVVVSYNDESWITAEQMTTMLRDAGHDQVRLLGFDRKRYVGALIGIHNPAGHRVGEVGRRRNVEYVFVAGPADRVDAAVAAADDAQ</sequence>
<organism evidence="6 7">
    <name type="scientific">Nocardioides bizhenqiangii</name>
    <dbReference type="NCBI Taxonomy" id="3095076"/>
    <lineage>
        <taxon>Bacteria</taxon>
        <taxon>Bacillati</taxon>
        <taxon>Actinomycetota</taxon>
        <taxon>Actinomycetes</taxon>
        <taxon>Propionibacteriales</taxon>
        <taxon>Nocardioidaceae</taxon>
        <taxon>Nocardioides</taxon>
    </lineage>
</organism>
<protein>
    <recommendedName>
        <fullName evidence="1">site-specific DNA-methyltransferase (adenine-specific)</fullName>
        <ecNumber evidence="1">2.1.1.72</ecNumber>
    </recommendedName>
</protein>
<keyword evidence="3" id="KW-0808">Transferase</keyword>
<comment type="catalytic activity">
    <reaction evidence="5">
        <text>a 2'-deoxyadenosine in DNA + S-adenosyl-L-methionine = an N(6)-methyl-2'-deoxyadenosine in DNA + S-adenosyl-L-homocysteine + H(+)</text>
        <dbReference type="Rhea" id="RHEA:15197"/>
        <dbReference type="Rhea" id="RHEA-COMP:12418"/>
        <dbReference type="Rhea" id="RHEA-COMP:12419"/>
        <dbReference type="ChEBI" id="CHEBI:15378"/>
        <dbReference type="ChEBI" id="CHEBI:57856"/>
        <dbReference type="ChEBI" id="CHEBI:59789"/>
        <dbReference type="ChEBI" id="CHEBI:90615"/>
        <dbReference type="ChEBI" id="CHEBI:90616"/>
        <dbReference type="EC" id="2.1.1.72"/>
    </reaction>
</comment>
<dbReference type="InterPro" id="IPR002052">
    <property type="entry name" value="DNA_methylase_N6_adenine_CS"/>
</dbReference>
<dbReference type="PROSITE" id="PS00092">
    <property type="entry name" value="N6_MTASE"/>
    <property type="match status" value="1"/>
</dbReference>
<dbReference type="Proteomes" id="UP001327225">
    <property type="component" value="Chromosome"/>
</dbReference>
<dbReference type="EMBL" id="CP141059">
    <property type="protein sequence ID" value="WQQ28295.1"/>
    <property type="molecule type" value="Genomic_DNA"/>
</dbReference>
<keyword evidence="2 6" id="KW-0489">Methyltransferase</keyword>
<evidence type="ECO:0000313" key="7">
    <source>
        <dbReference type="Proteomes" id="UP001327225"/>
    </source>
</evidence>
<evidence type="ECO:0000256" key="5">
    <source>
        <dbReference type="ARBA" id="ARBA00047942"/>
    </source>
</evidence>
<dbReference type="EC" id="2.1.1.72" evidence="1"/>
<dbReference type="InterPro" id="IPR029063">
    <property type="entry name" value="SAM-dependent_MTases_sf"/>
</dbReference>
<dbReference type="GO" id="GO:0008168">
    <property type="term" value="F:methyltransferase activity"/>
    <property type="evidence" value="ECO:0007669"/>
    <property type="project" value="UniProtKB-KW"/>
</dbReference>
<evidence type="ECO:0000256" key="1">
    <source>
        <dbReference type="ARBA" id="ARBA00011900"/>
    </source>
</evidence>
<dbReference type="SUPFAM" id="SSF53335">
    <property type="entry name" value="S-adenosyl-L-methionine-dependent methyltransferases"/>
    <property type="match status" value="1"/>
</dbReference>
<name>A0ABZ0ZVG4_9ACTN</name>
<reference evidence="7" key="1">
    <citation type="submission" date="2023-12" db="EMBL/GenBank/DDBJ databases">
        <title>Novel species in genus Nocardioides.</title>
        <authorList>
            <person name="Zhou H."/>
        </authorList>
    </citation>
    <scope>NUCLEOTIDE SEQUENCE [LARGE SCALE GENOMIC DNA]</scope>
    <source>
        <strain evidence="7">HM61</strain>
    </source>
</reference>
<keyword evidence="4" id="KW-0949">S-adenosyl-L-methionine</keyword>
<dbReference type="GO" id="GO:0032259">
    <property type="term" value="P:methylation"/>
    <property type="evidence" value="ECO:0007669"/>
    <property type="project" value="UniProtKB-KW"/>
</dbReference>
<evidence type="ECO:0000256" key="2">
    <source>
        <dbReference type="ARBA" id="ARBA00022603"/>
    </source>
</evidence>
<keyword evidence="7" id="KW-1185">Reference proteome</keyword>
<dbReference type="InterPro" id="IPR012327">
    <property type="entry name" value="MeTrfase_D12"/>
</dbReference>
<evidence type="ECO:0000313" key="6">
    <source>
        <dbReference type="EMBL" id="WQQ28295.1"/>
    </source>
</evidence>
<evidence type="ECO:0000256" key="3">
    <source>
        <dbReference type="ARBA" id="ARBA00022679"/>
    </source>
</evidence>
<dbReference type="PRINTS" id="PR00505">
    <property type="entry name" value="D12N6MTFRASE"/>
</dbReference>
<evidence type="ECO:0000256" key="4">
    <source>
        <dbReference type="ARBA" id="ARBA00022691"/>
    </source>
</evidence>
<accession>A0ABZ0ZVG4</accession>
<gene>
    <name evidence="6" type="ORF">SHK19_08685</name>
</gene>